<dbReference type="InterPro" id="IPR001173">
    <property type="entry name" value="Glyco_trans_2-like"/>
</dbReference>
<feature type="domain" description="Glycosyltransferase 2-like" evidence="4">
    <location>
        <begin position="4"/>
        <end position="144"/>
    </location>
</feature>
<keyword evidence="6" id="KW-1185">Reference proteome</keyword>
<dbReference type="AlphaFoldDB" id="A0A5B8V0R3"/>
<evidence type="ECO:0000313" key="5">
    <source>
        <dbReference type="EMBL" id="QEC64635.1"/>
    </source>
</evidence>
<dbReference type="InterPro" id="IPR029044">
    <property type="entry name" value="Nucleotide-diphossugar_trans"/>
</dbReference>
<dbReference type="PANTHER" id="PTHR43179:SF12">
    <property type="entry name" value="GALACTOFURANOSYLTRANSFERASE GLFT2"/>
    <property type="match status" value="1"/>
</dbReference>
<sequence length="277" mass="31795">MKLSVIFINHNSRNGLRLALNTLFKAKSSVSFEVIVVDNASADRSLEMLSFEFPKVQIIANSRYEGISKCYNKAIRAANGDYVLLLSPYSLTESNVLEKLSNFMDQHPLIGGASIRAVDYKGDYLPQSKHSLTNAWARFLKFAGLASCFPKSISNEHRRADWVEEFETSEVDVLYADNMLLRKSAIAKTGFFDERFKSYGHNIDLAYRLRQQGFKTYFYSKTYIIQLPGKVISKFSWDRMSHFYGAMFIFAAKFLFKLPVINIHDIGEIYPSQYEIE</sequence>
<dbReference type="OrthoDB" id="9771846at2"/>
<keyword evidence="3 5" id="KW-0808">Transferase</keyword>
<dbReference type="PANTHER" id="PTHR43179">
    <property type="entry name" value="RHAMNOSYLTRANSFERASE WBBL"/>
    <property type="match status" value="1"/>
</dbReference>
<dbReference type="SUPFAM" id="SSF53448">
    <property type="entry name" value="Nucleotide-diphospho-sugar transferases"/>
    <property type="match status" value="1"/>
</dbReference>
<dbReference type="RefSeq" id="WP_147033469.1">
    <property type="nucleotide sequence ID" value="NZ_CP042436.1"/>
</dbReference>
<dbReference type="Proteomes" id="UP000321479">
    <property type="component" value="Chromosome"/>
</dbReference>
<organism evidence="5 6">
    <name type="scientific">Mucilaginibacter ginsenosidivorans</name>
    <dbReference type="NCBI Taxonomy" id="398053"/>
    <lineage>
        <taxon>Bacteria</taxon>
        <taxon>Pseudomonadati</taxon>
        <taxon>Bacteroidota</taxon>
        <taxon>Sphingobacteriia</taxon>
        <taxon>Sphingobacteriales</taxon>
        <taxon>Sphingobacteriaceae</taxon>
        <taxon>Mucilaginibacter</taxon>
    </lineage>
</organism>
<accession>A0A5B8V0R3</accession>
<keyword evidence="2" id="KW-0328">Glycosyltransferase</keyword>
<dbReference type="KEGG" id="mgin:FRZ54_19355"/>
<gene>
    <name evidence="5" type="ORF">FRZ54_19355</name>
</gene>
<evidence type="ECO:0000313" key="6">
    <source>
        <dbReference type="Proteomes" id="UP000321479"/>
    </source>
</evidence>
<proteinExistence type="inferred from homology"/>
<evidence type="ECO:0000259" key="4">
    <source>
        <dbReference type="Pfam" id="PF00535"/>
    </source>
</evidence>
<evidence type="ECO:0000256" key="1">
    <source>
        <dbReference type="ARBA" id="ARBA00006739"/>
    </source>
</evidence>
<evidence type="ECO:0000256" key="2">
    <source>
        <dbReference type="ARBA" id="ARBA00022676"/>
    </source>
</evidence>
<reference evidence="5 6" key="1">
    <citation type="journal article" date="2017" name="Curr. Microbiol.">
        <title>Mucilaginibacter ginsenosidivorans sp. nov., Isolated from Soil of Ginseng Field.</title>
        <authorList>
            <person name="Kim M.M."/>
            <person name="Siddiqi M.Z."/>
            <person name="Im W.T."/>
        </authorList>
    </citation>
    <scope>NUCLEOTIDE SEQUENCE [LARGE SCALE GENOMIC DNA]</scope>
    <source>
        <strain evidence="5 6">Gsoil 3017</strain>
    </source>
</reference>
<dbReference type="GO" id="GO:0016757">
    <property type="term" value="F:glycosyltransferase activity"/>
    <property type="evidence" value="ECO:0007669"/>
    <property type="project" value="UniProtKB-KW"/>
</dbReference>
<comment type="similarity">
    <text evidence="1">Belongs to the glycosyltransferase 2 family.</text>
</comment>
<dbReference type="Pfam" id="PF00535">
    <property type="entry name" value="Glycos_transf_2"/>
    <property type="match status" value="1"/>
</dbReference>
<evidence type="ECO:0000256" key="3">
    <source>
        <dbReference type="ARBA" id="ARBA00022679"/>
    </source>
</evidence>
<protein>
    <submittedName>
        <fullName evidence="5">Glycosyltransferase family 2 protein</fullName>
    </submittedName>
</protein>
<name>A0A5B8V0R3_9SPHI</name>
<dbReference type="Gene3D" id="3.90.550.10">
    <property type="entry name" value="Spore Coat Polysaccharide Biosynthesis Protein SpsA, Chain A"/>
    <property type="match status" value="1"/>
</dbReference>
<dbReference type="EMBL" id="CP042436">
    <property type="protein sequence ID" value="QEC64635.1"/>
    <property type="molecule type" value="Genomic_DNA"/>
</dbReference>